<evidence type="ECO:0000256" key="1">
    <source>
        <dbReference type="ARBA" id="ARBA00001933"/>
    </source>
</evidence>
<organism evidence="5 6">
    <name type="scientific">Roseomonas acroporae</name>
    <dbReference type="NCBI Taxonomy" id="2937791"/>
    <lineage>
        <taxon>Bacteria</taxon>
        <taxon>Pseudomonadati</taxon>
        <taxon>Pseudomonadota</taxon>
        <taxon>Alphaproteobacteria</taxon>
        <taxon>Acetobacterales</taxon>
        <taxon>Roseomonadaceae</taxon>
        <taxon>Roseomonas</taxon>
    </lineage>
</organism>
<evidence type="ECO:0000313" key="6">
    <source>
        <dbReference type="Proteomes" id="UP001139516"/>
    </source>
</evidence>
<dbReference type="EMBL" id="JALPRX010000064">
    <property type="protein sequence ID" value="MCK8785690.1"/>
    <property type="molecule type" value="Genomic_DNA"/>
</dbReference>
<comment type="caution">
    <text evidence="5">The sequence shown here is derived from an EMBL/GenBank/DDBJ whole genome shotgun (WGS) entry which is preliminary data.</text>
</comment>
<dbReference type="PANTHER" id="PTHR48078:SF6">
    <property type="entry name" value="L-THREONINE DEHYDRATASE CATABOLIC TDCB"/>
    <property type="match status" value="1"/>
</dbReference>
<dbReference type="GO" id="GO:0006567">
    <property type="term" value="P:L-threonine catabolic process"/>
    <property type="evidence" value="ECO:0007669"/>
    <property type="project" value="TreeGrafter"/>
</dbReference>
<feature type="domain" description="Tryptophan synthase beta chain-like PALP" evidence="4">
    <location>
        <begin position="75"/>
        <end position="376"/>
    </location>
</feature>
<name>A0A9X1YB48_9PROT</name>
<dbReference type="Pfam" id="PF00291">
    <property type="entry name" value="PALP"/>
    <property type="match status" value="1"/>
</dbReference>
<dbReference type="GO" id="GO:0003941">
    <property type="term" value="F:L-serine ammonia-lyase activity"/>
    <property type="evidence" value="ECO:0007669"/>
    <property type="project" value="TreeGrafter"/>
</dbReference>
<gene>
    <name evidence="5" type="ORF">M0638_14990</name>
</gene>
<dbReference type="PANTHER" id="PTHR48078">
    <property type="entry name" value="THREONINE DEHYDRATASE, MITOCHONDRIAL-RELATED"/>
    <property type="match status" value="1"/>
</dbReference>
<comment type="cofactor">
    <cofactor evidence="1">
        <name>pyridoxal 5'-phosphate</name>
        <dbReference type="ChEBI" id="CHEBI:597326"/>
    </cofactor>
</comment>
<accession>A0A9X1YB48</accession>
<keyword evidence="2" id="KW-0663">Pyridoxal phosphate</keyword>
<protein>
    <submittedName>
        <fullName evidence="5">Pyridoxal-phosphate dependent enzyme</fullName>
    </submittedName>
</protein>
<dbReference type="GO" id="GO:0004794">
    <property type="term" value="F:threonine deaminase activity"/>
    <property type="evidence" value="ECO:0007669"/>
    <property type="project" value="TreeGrafter"/>
</dbReference>
<dbReference type="GO" id="GO:0009097">
    <property type="term" value="P:isoleucine biosynthetic process"/>
    <property type="evidence" value="ECO:0007669"/>
    <property type="project" value="TreeGrafter"/>
</dbReference>
<dbReference type="GO" id="GO:0006565">
    <property type="term" value="P:L-serine catabolic process"/>
    <property type="evidence" value="ECO:0007669"/>
    <property type="project" value="TreeGrafter"/>
</dbReference>
<keyword evidence="3" id="KW-0456">Lyase</keyword>
<dbReference type="InterPro" id="IPR036052">
    <property type="entry name" value="TrpB-like_PALP_sf"/>
</dbReference>
<evidence type="ECO:0000256" key="3">
    <source>
        <dbReference type="ARBA" id="ARBA00023239"/>
    </source>
</evidence>
<evidence type="ECO:0000256" key="2">
    <source>
        <dbReference type="ARBA" id="ARBA00022898"/>
    </source>
</evidence>
<evidence type="ECO:0000259" key="4">
    <source>
        <dbReference type="Pfam" id="PF00291"/>
    </source>
</evidence>
<reference evidence="5" key="1">
    <citation type="submission" date="2022-04" db="EMBL/GenBank/DDBJ databases">
        <title>Roseomonas acroporae sp. nov., isolated from coral Acropora digitifera.</title>
        <authorList>
            <person name="Sun H."/>
        </authorList>
    </citation>
    <scope>NUCLEOTIDE SEQUENCE</scope>
    <source>
        <strain evidence="5">NAR14</strain>
    </source>
</reference>
<keyword evidence="6" id="KW-1185">Reference proteome</keyword>
<dbReference type="SUPFAM" id="SSF53686">
    <property type="entry name" value="Tryptophan synthase beta subunit-like PLP-dependent enzymes"/>
    <property type="match status" value="1"/>
</dbReference>
<dbReference type="InterPro" id="IPR050147">
    <property type="entry name" value="Ser/Thr_Dehydratase"/>
</dbReference>
<dbReference type="Gene3D" id="3.40.50.1100">
    <property type="match status" value="2"/>
</dbReference>
<sequence length="418" mass="43083">MRADLELGCVRCGARYPLSFHQRRCPACLEAGAHASLLLRYAAPPGGTLPPRAAPSGDGLWRWDAFLPLRREAAVTLAEGGTPLLPAEALGLGPLLVKDETRNPTGSFKDRLASVAVSAARALGHRVIAAASSGNAGAAAAAYAARAGLPCVVFTMADAAGPMLAQIVAYGAHLVRLAHAPDRFRLLSAGVTRHGWFATSPAEAPITGSSPFGVEGCKTLAYEIAEAMEWRVPDWVLVPVCYGDALTGLARGFAELRAIGWTDRVPRLVAAETSGSLVAALAEGAAMPPARPRNAPGIAPSIGAAQGTVQALQALRETDGLAVAIDDEALGEWHLRAARRLGLYLEPASVAPLAALARLRAEGIIAPDATVVALATATGLKDTARTMRLAPEASGPVLDMADPDAALAAVARRLEAAA</sequence>
<evidence type="ECO:0000313" key="5">
    <source>
        <dbReference type="EMBL" id="MCK8785690.1"/>
    </source>
</evidence>
<dbReference type="Proteomes" id="UP001139516">
    <property type="component" value="Unassembled WGS sequence"/>
</dbReference>
<dbReference type="AlphaFoldDB" id="A0A9X1YB48"/>
<proteinExistence type="predicted"/>
<dbReference type="InterPro" id="IPR001926">
    <property type="entry name" value="TrpB-like_PALP"/>
</dbReference>
<dbReference type="RefSeq" id="WP_248667808.1">
    <property type="nucleotide sequence ID" value="NZ_JALPRX010000064.1"/>
</dbReference>